<comment type="caution">
    <text evidence="2">The sequence shown here is derived from an EMBL/GenBank/DDBJ whole genome shotgun (WGS) entry which is preliminary data.</text>
</comment>
<name>A0A834SRD8_9FABA</name>
<proteinExistence type="predicted"/>
<dbReference type="EMBL" id="JAAIUW010000012">
    <property type="protein sequence ID" value="KAF7808121.1"/>
    <property type="molecule type" value="Genomic_DNA"/>
</dbReference>
<feature type="compositionally biased region" description="Basic residues" evidence="1">
    <location>
        <begin position="15"/>
        <end position="36"/>
    </location>
</feature>
<evidence type="ECO:0000313" key="2">
    <source>
        <dbReference type="EMBL" id="KAF7808121.1"/>
    </source>
</evidence>
<evidence type="ECO:0000313" key="3">
    <source>
        <dbReference type="Proteomes" id="UP000634136"/>
    </source>
</evidence>
<feature type="region of interest" description="Disordered" evidence="1">
    <location>
        <begin position="1"/>
        <end position="52"/>
    </location>
</feature>
<sequence length="183" mass="21103">MREIDGEEGGYSPERRRRIHRRCGPERKRRNKRRSRLCSWDENRASHSHSDHQPWKPYGWKLWRIGDVGRAQRMRILDFVEERCGKNMGFGGYDGGGRANEEEVVDDVSGRSAEMEEGGIENEGIPRFADALESNQGLDGESWEYMVQDDFIWGRIHCDFSASKFGNERGYISSLTSDSESPP</sequence>
<protein>
    <submittedName>
        <fullName evidence="2">Uncharacterized protein</fullName>
    </submittedName>
</protein>
<dbReference type="AlphaFoldDB" id="A0A834SRD8"/>
<evidence type="ECO:0000256" key="1">
    <source>
        <dbReference type="SAM" id="MobiDB-lite"/>
    </source>
</evidence>
<gene>
    <name evidence="2" type="ORF">G2W53_040282</name>
</gene>
<keyword evidence="3" id="KW-1185">Reference proteome</keyword>
<accession>A0A834SRD8</accession>
<dbReference type="Proteomes" id="UP000634136">
    <property type="component" value="Unassembled WGS sequence"/>
</dbReference>
<reference evidence="2" key="1">
    <citation type="submission" date="2020-09" db="EMBL/GenBank/DDBJ databases">
        <title>Genome-Enabled Discovery of Anthraquinone Biosynthesis in Senna tora.</title>
        <authorList>
            <person name="Kang S.-H."/>
            <person name="Pandey R.P."/>
            <person name="Lee C.-M."/>
            <person name="Sim J.-S."/>
            <person name="Jeong J.-T."/>
            <person name="Choi B.-S."/>
            <person name="Jung M."/>
            <person name="Ginzburg D."/>
            <person name="Zhao K."/>
            <person name="Won S.Y."/>
            <person name="Oh T.-J."/>
            <person name="Yu Y."/>
            <person name="Kim N.-H."/>
            <person name="Lee O.R."/>
            <person name="Lee T.-H."/>
            <person name="Bashyal P."/>
            <person name="Kim T.-S."/>
            <person name="Lee W.-H."/>
            <person name="Kawkins C."/>
            <person name="Kim C.-K."/>
            <person name="Kim J.S."/>
            <person name="Ahn B.O."/>
            <person name="Rhee S.Y."/>
            <person name="Sohng J.K."/>
        </authorList>
    </citation>
    <scope>NUCLEOTIDE SEQUENCE</scope>
    <source>
        <tissue evidence="2">Leaf</tissue>
    </source>
</reference>
<organism evidence="2 3">
    <name type="scientific">Senna tora</name>
    <dbReference type="NCBI Taxonomy" id="362788"/>
    <lineage>
        <taxon>Eukaryota</taxon>
        <taxon>Viridiplantae</taxon>
        <taxon>Streptophyta</taxon>
        <taxon>Embryophyta</taxon>
        <taxon>Tracheophyta</taxon>
        <taxon>Spermatophyta</taxon>
        <taxon>Magnoliopsida</taxon>
        <taxon>eudicotyledons</taxon>
        <taxon>Gunneridae</taxon>
        <taxon>Pentapetalae</taxon>
        <taxon>rosids</taxon>
        <taxon>fabids</taxon>
        <taxon>Fabales</taxon>
        <taxon>Fabaceae</taxon>
        <taxon>Caesalpinioideae</taxon>
        <taxon>Cassia clade</taxon>
        <taxon>Senna</taxon>
    </lineage>
</organism>
<feature type="compositionally biased region" description="Basic and acidic residues" evidence="1">
    <location>
        <begin position="39"/>
        <end position="52"/>
    </location>
</feature>